<dbReference type="PANTHER" id="PTHR10283">
    <property type="entry name" value="SOLUTE CARRIER FAMILY 13 MEMBER"/>
    <property type="match status" value="1"/>
</dbReference>
<dbReference type="GO" id="GO:0015137">
    <property type="term" value="F:citrate transmembrane transporter activity"/>
    <property type="evidence" value="ECO:0007669"/>
    <property type="project" value="TreeGrafter"/>
</dbReference>
<keyword evidence="3" id="KW-0813">Transport</keyword>
<keyword evidence="5 7" id="KW-1133">Transmembrane helix</keyword>
<gene>
    <name evidence="8" type="ORF">ANCCEY_05769</name>
</gene>
<dbReference type="PROSITE" id="PS01271">
    <property type="entry name" value="NA_SULFATE"/>
    <property type="match status" value="1"/>
</dbReference>
<comment type="subcellular location">
    <subcellularLocation>
        <location evidence="1">Membrane</location>
        <topology evidence="1">Multi-pass membrane protein</topology>
    </subcellularLocation>
</comment>
<evidence type="ECO:0000256" key="6">
    <source>
        <dbReference type="ARBA" id="ARBA00023136"/>
    </source>
</evidence>
<evidence type="ECO:0000256" key="1">
    <source>
        <dbReference type="ARBA" id="ARBA00004141"/>
    </source>
</evidence>
<sequence length="494" mass="54949">MVFIGMKLTTGPWEETGRFASVSSSYLFSTVTRKRRLGKPCPKDWSVCDKPPLFTRETSEHQKQAECAYVVSIMGLYWMFEVLPLAITALIPMVAFPFFEIMKSEDVAQAYLPDTSFLFIGGLMVAVAVEKSELHTRIALFVLRIVGSQPKWYEPANTIESVPQIMAGFMGVTGFLRMHEILALSEVHSIENRRRSVDMRRLSIPQESILIAQQKLFPTADTGINFLSWITFAFPQAVLCLNAPQGSAIVSRKLKENYITDATSAVFVVLLLFIIPDKKPMCYRGSGRRGHYIVRDSLLDWPTIQERFPWSVVLLLGGGFALAAGVKESHLSIEIGDVMQRLSVFPVNIIMLICICITVGLTNICSNTVIASIFIPIVAELARSLDTNPLFFMLPVAVSSSFAFLFPVATPPNAIVFGTGLVAVTDMVFAGFFVTIGCIVLTMINVLLWGRTLFSLNEFPLWAYDDDHPMSNITLITELLAQNKTVFPDLPFAI</sequence>
<feature type="transmembrane region" description="Helical" evidence="7">
    <location>
        <begin position="421"/>
        <end position="449"/>
    </location>
</feature>
<reference evidence="8 9" key="1">
    <citation type="submission" date="2013-05" db="EMBL/GenBank/DDBJ databases">
        <title>Draft genome of the parasitic nematode Anyclostoma ceylanicum.</title>
        <authorList>
            <person name="Mitreva M."/>
        </authorList>
    </citation>
    <scope>NUCLEOTIDE SEQUENCE [LARGE SCALE GENOMIC DNA]</scope>
</reference>
<evidence type="ECO:0000256" key="2">
    <source>
        <dbReference type="ARBA" id="ARBA00006772"/>
    </source>
</evidence>
<protein>
    <submittedName>
        <fullName evidence="8">Sodium:sulfate symporter transmembrane region</fullName>
    </submittedName>
</protein>
<organism evidence="8 9">
    <name type="scientific">Ancylostoma ceylanicum</name>
    <dbReference type="NCBI Taxonomy" id="53326"/>
    <lineage>
        <taxon>Eukaryota</taxon>
        <taxon>Metazoa</taxon>
        <taxon>Ecdysozoa</taxon>
        <taxon>Nematoda</taxon>
        <taxon>Chromadorea</taxon>
        <taxon>Rhabditida</taxon>
        <taxon>Rhabditina</taxon>
        <taxon>Rhabditomorpha</taxon>
        <taxon>Strongyloidea</taxon>
        <taxon>Ancylostomatidae</taxon>
        <taxon>Ancylostomatinae</taxon>
        <taxon>Ancylostoma</taxon>
    </lineage>
</organism>
<comment type="similarity">
    <text evidence="2">Belongs to the SLC13A/DASS transporter (TC 2.A.47) family. NADC subfamily.</text>
</comment>
<evidence type="ECO:0000256" key="4">
    <source>
        <dbReference type="ARBA" id="ARBA00022692"/>
    </source>
</evidence>
<dbReference type="Proteomes" id="UP000054495">
    <property type="component" value="Unassembled WGS sequence"/>
</dbReference>
<feature type="transmembrane region" description="Helical" evidence="7">
    <location>
        <begin position="76"/>
        <end position="99"/>
    </location>
</feature>
<evidence type="ECO:0000256" key="7">
    <source>
        <dbReference type="SAM" id="Phobius"/>
    </source>
</evidence>
<feature type="transmembrane region" description="Helical" evidence="7">
    <location>
        <begin position="347"/>
        <end position="378"/>
    </location>
</feature>
<evidence type="ECO:0000313" key="9">
    <source>
        <dbReference type="Proteomes" id="UP000054495"/>
    </source>
</evidence>
<keyword evidence="9" id="KW-1185">Reference proteome</keyword>
<feature type="transmembrane region" description="Helical" evidence="7">
    <location>
        <begin position="111"/>
        <end position="129"/>
    </location>
</feature>
<name>A0A0D6LVC7_9BILA</name>
<evidence type="ECO:0000256" key="5">
    <source>
        <dbReference type="ARBA" id="ARBA00022989"/>
    </source>
</evidence>
<evidence type="ECO:0000313" key="8">
    <source>
        <dbReference type="EMBL" id="EPB75143.1"/>
    </source>
</evidence>
<feature type="transmembrane region" description="Helical" evidence="7">
    <location>
        <begin position="308"/>
        <end position="326"/>
    </location>
</feature>
<dbReference type="GO" id="GO:0005886">
    <property type="term" value="C:plasma membrane"/>
    <property type="evidence" value="ECO:0007669"/>
    <property type="project" value="TreeGrafter"/>
</dbReference>
<evidence type="ECO:0000256" key="3">
    <source>
        <dbReference type="ARBA" id="ARBA00022448"/>
    </source>
</evidence>
<dbReference type="EMBL" id="KE124913">
    <property type="protein sequence ID" value="EPB75143.1"/>
    <property type="molecule type" value="Genomic_DNA"/>
</dbReference>
<keyword evidence="4 7" id="KW-0812">Transmembrane</keyword>
<accession>A0A0D6LVC7</accession>
<dbReference type="GO" id="GO:0015141">
    <property type="term" value="F:succinate transmembrane transporter activity"/>
    <property type="evidence" value="ECO:0007669"/>
    <property type="project" value="TreeGrafter"/>
</dbReference>
<dbReference type="InterPro" id="IPR001898">
    <property type="entry name" value="SLC13A/DASS"/>
</dbReference>
<proteinExistence type="inferred from homology"/>
<keyword evidence="6 7" id="KW-0472">Membrane</keyword>
<feature type="transmembrane region" description="Helical" evidence="7">
    <location>
        <begin position="390"/>
        <end position="409"/>
    </location>
</feature>
<dbReference type="Pfam" id="PF00939">
    <property type="entry name" value="Na_sulph_symp"/>
    <property type="match status" value="2"/>
</dbReference>
<dbReference type="InterPro" id="IPR031312">
    <property type="entry name" value="Na/sul_symport_CS"/>
</dbReference>
<feature type="transmembrane region" description="Helical" evidence="7">
    <location>
        <begin position="258"/>
        <end position="275"/>
    </location>
</feature>
<dbReference type="PANTHER" id="PTHR10283:SF82">
    <property type="entry name" value="SOLUTE CARRIER FAMILY 13 MEMBER 2"/>
    <property type="match status" value="1"/>
</dbReference>
<dbReference type="AlphaFoldDB" id="A0A0D6LVC7"/>